<evidence type="ECO:0000313" key="3">
    <source>
        <dbReference type="Proteomes" id="UP001279410"/>
    </source>
</evidence>
<proteinExistence type="predicted"/>
<reference evidence="2" key="1">
    <citation type="submission" date="2022-08" db="EMBL/GenBank/DDBJ databases">
        <title>Genome sequencing of akame (Lates japonicus).</title>
        <authorList>
            <person name="Hashiguchi Y."/>
            <person name="Takahashi H."/>
        </authorList>
    </citation>
    <scope>NUCLEOTIDE SEQUENCE</scope>
    <source>
        <strain evidence="2">Kochi</strain>
    </source>
</reference>
<feature type="non-terminal residue" evidence="2">
    <location>
        <position position="129"/>
    </location>
</feature>
<accession>A0AAD3M2J8</accession>
<name>A0AAD3M2J8_LATJO</name>
<keyword evidence="3" id="KW-1185">Reference proteome</keyword>
<evidence type="ECO:0000256" key="1">
    <source>
        <dbReference type="SAM" id="MobiDB-lite"/>
    </source>
</evidence>
<organism evidence="2 3">
    <name type="scientific">Lates japonicus</name>
    <name type="common">Japanese lates</name>
    <dbReference type="NCBI Taxonomy" id="270547"/>
    <lineage>
        <taxon>Eukaryota</taxon>
        <taxon>Metazoa</taxon>
        <taxon>Chordata</taxon>
        <taxon>Craniata</taxon>
        <taxon>Vertebrata</taxon>
        <taxon>Euteleostomi</taxon>
        <taxon>Actinopterygii</taxon>
        <taxon>Neopterygii</taxon>
        <taxon>Teleostei</taxon>
        <taxon>Neoteleostei</taxon>
        <taxon>Acanthomorphata</taxon>
        <taxon>Carangaria</taxon>
        <taxon>Carangaria incertae sedis</taxon>
        <taxon>Centropomidae</taxon>
        <taxon>Lates</taxon>
    </lineage>
</organism>
<dbReference type="Proteomes" id="UP001279410">
    <property type="component" value="Unassembled WGS sequence"/>
</dbReference>
<feature type="region of interest" description="Disordered" evidence="1">
    <location>
        <begin position="72"/>
        <end position="129"/>
    </location>
</feature>
<protein>
    <submittedName>
        <fullName evidence="2">Dihydropyridine-sensitive L-type skeletal muscle calcium channel subunit alpha-1-like protein</fullName>
    </submittedName>
</protein>
<comment type="caution">
    <text evidence="2">The sequence shown here is derived from an EMBL/GenBank/DDBJ whole genome shotgun (WGS) entry which is preliminary data.</text>
</comment>
<evidence type="ECO:0000313" key="2">
    <source>
        <dbReference type="EMBL" id="GLD46059.1"/>
    </source>
</evidence>
<dbReference type="EMBL" id="BRZM01000001">
    <property type="protein sequence ID" value="GLD46059.1"/>
    <property type="molecule type" value="Genomic_DNA"/>
</dbReference>
<sequence>FPYDPNYGDDQSLSSHTAADQLVQEALVKGGLSSLARDAGFVSVAKKEMAEAMHIPITEMEGVARGILNERSGSVTSVKKRRPVPVPPSGPAVAIAQETDQPDPAVRRKRRPIPTIPSEKELADANSKI</sequence>
<gene>
    <name evidence="2" type="ORF">AKAME5_000047100</name>
</gene>
<dbReference type="AlphaFoldDB" id="A0AAD3M2J8"/>